<dbReference type="InterPro" id="IPR000223">
    <property type="entry name" value="Pept_S26A_signal_pept_1"/>
</dbReference>
<protein>
    <recommendedName>
        <fullName evidence="4 7">Signal peptidase I</fullName>
        <ecNumber evidence="3 7">3.4.21.89</ecNumber>
    </recommendedName>
</protein>
<dbReference type="PROSITE" id="PS00501">
    <property type="entry name" value="SPASE_I_1"/>
    <property type="match status" value="1"/>
</dbReference>
<gene>
    <name evidence="10" type="ORF">GCM10010909_14430</name>
</gene>
<dbReference type="EC" id="3.4.21.89" evidence="3 7"/>
<dbReference type="InterPro" id="IPR019758">
    <property type="entry name" value="Pept_S26A_signal_pept_1_CS"/>
</dbReference>
<dbReference type="InterPro" id="IPR019756">
    <property type="entry name" value="Pept_S26A_signal_pept_1_Ser-AS"/>
</dbReference>
<dbReference type="Gene3D" id="2.10.109.10">
    <property type="entry name" value="Umud Fragment, subunit A"/>
    <property type="match status" value="1"/>
</dbReference>
<dbReference type="Pfam" id="PF10502">
    <property type="entry name" value="Peptidase_S26"/>
    <property type="match status" value="1"/>
</dbReference>
<dbReference type="InterPro" id="IPR019757">
    <property type="entry name" value="Pept_S26A_signal_pept_1_Lys-AS"/>
</dbReference>
<keyword evidence="11" id="KW-1185">Reference proteome</keyword>
<dbReference type="RefSeq" id="WP_284257467.1">
    <property type="nucleotide sequence ID" value="NZ_BSOS01000039.1"/>
</dbReference>
<dbReference type="CDD" id="cd06530">
    <property type="entry name" value="S26_SPase_I"/>
    <property type="match status" value="1"/>
</dbReference>
<evidence type="ECO:0000256" key="8">
    <source>
        <dbReference type="RuleBase" id="RU362042"/>
    </source>
</evidence>
<keyword evidence="6 7" id="KW-0378">Hydrolase</keyword>
<evidence type="ECO:0000256" key="6">
    <source>
        <dbReference type="ARBA" id="ARBA00022801"/>
    </source>
</evidence>
<dbReference type="NCBIfam" id="TIGR02227">
    <property type="entry name" value="sigpep_I_bact"/>
    <property type="match status" value="1"/>
</dbReference>
<evidence type="ECO:0000256" key="7">
    <source>
        <dbReference type="RuleBase" id="RU003993"/>
    </source>
</evidence>
<evidence type="ECO:0000256" key="4">
    <source>
        <dbReference type="ARBA" id="ARBA00019232"/>
    </source>
</evidence>
<reference evidence="11" key="1">
    <citation type="journal article" date="2019" name="Int. J. Syst. Evol. Microbiol.">
        <title>The Global Catalogue of Microorganisms (GCM) 10K type strain sequencing project: providing services to taxonomists for standard genome sequencing and annotation.</title>
        <authorList>
            <consortium name="The Broad Institute Genomics Platform"/>
            <consortium name="The Broad Institute Genome Sequencing Center for Infectious Disease"/>
            <person name="Wu L."/>
            <person name="Ma J."/>
        </authorList>
    </citation>
    <scope>NUCLEOTIDE SEQUENCE [LARGE SCALE GENOMIC DNA]</scope>
    <source>
        <strain evidence="11">NBRC 112502</strain>
    </source>
</reference>
<comment type="catalytic activity">
    <reaction evidence="1 7">
        <text>Cleavage of hydrophobic, N-terminal signal or leader sequences from secreted and periplasmic proteins.</text>
        <dbReference type="EC" id="3.4.21.89"/>
    </reaction>
</comment>
<name>A0ABQ6A634_9PROT</name>
<dbReference type="PRINTS" id="PR00727">
    <property type="entry name" value="LEADERPTASE"/>
</dbReference>
<comment type="caution">
    <text evidence="10">The sequence shown here is derived from an EMBL/GenBank/DDBJ whole genome shotgun (WGS) entry which is preliminary data.</text>
</comment>
<feature type="domain" description="Peptidase S26" evidence="9">
    <location>
        <begin position="12"/>
        <end position="219"/>
    </location>
</feature>
<evidence type="ECO:0000256" key="3">
    <source>
        <dbReference type="ARBA" id="ARBA00013208"/>
    </source>
</evidence>
<comment type="similarity">
    <text evidence="2 8">Belongs to the peptidase S26 family.</text>
</comment>
<evidence type="ECO:0000313" key="11">
    <source>
        <dbReference type="Proteomes" id="UP001156641"/>
    </source>
</evidence>
<dbReference type="PROSITE" id="PS00761">
    <property type="entry name" value="SPASE_I_3"/>
    <property type="match status" value="1"/>
</dbReference>
<dbReference type="PROSITE" id="PS00760">
    <property type="entry name" value="SPASE_I_2"/>
    <property type="match status" value="1"/>
</dbReference>
<dbReference type="Proteomes" id="UP001156641">
    <property type="component" value="Unassembled WGS sequence"/>
</dbReference>
<evidence type="ECO:0000256" key="5">
    <source>
        <dbReference type="ARBA" id="ARBA00022670"/>
    </source>
</evidence>
<dbReference type="PANTHER" id="PTHR43390">
    <property type="entry name" value="SIGNAL PEPTIDASE I"/>
    <property type="match status" value="1"/>
</dbReference>
<evidence type="ECO:0000313" key="10">
    <source>
        <dbReference type="EMBL" id="GLR66763.1"/>
    </source>
</evidence>
<evidence type="ECO:0000256" key="1">
    <source>
        <dbReference type="ARBA" id="ARBA00000677"/>
    </source>
</evidence>
<sequence length="248" mass="27626">MARHESKTGTAAEFFKTIFYAGLIAVGIHTFLYEPFFIPSGSMVPTLLVGDYLFVNKFAYGYSHYSFPFAPDIFSGRIMGELPPRGAVVVFRPPGLPSEDFIKRVIGLPGDTIQVTNGQLYINGQIVPRTPVGTYTDTSSGGPVVAQDYTETLPNGKTHAILKETDGGFANNTPLYTVPAGDLFMMGDNRDDSEDSRFMDGPVGYVPMENVIGPAGYIFFSIDLQHPFAEFWYWPFEIRWDRMFHKIS</sequence>
<comment type="subcellular location">
    <subcellularLocation>
        <location evidence="8">Membrane</location>
        <topology evidence="8">Single-pass type II membrane protein</topology>
    </subcellularLocation>
</comment>
<evidence type="ECO:0000256" key="2">
    <source>
        <dbReference type="ARBA" id="ARBA00009370"/>
    </source>
</evidence>
<proteinExistence type="inferred from homology"/>
<dbReference type="InterPro" id="IPR019533">
    <property type="entry name" value="Peptidase_S26"/>
</dbReference>
<dbReference type="PANTHER" id="PTHR43390:SF1">
    <property type="entry name" value="CHLOROPLAST PROCESSING PEPTIDASE"/>
    <property type="match status" value="1"/>
</dbReference>
<dbReference type="EMBL" id="BSOS01000039">
    <property type="protein sequence ID" value="GLR66763.1"/>
    <property type="molecule type" value="Genomic_DNA"/>
</dbReference>
<organism evidence="10 11">
    <name type="scientific">Acidocella aquatica</name>
    <dbReference type="NCBI Taxonomy" id="1922313"/>
    <lineage>
        <taxon>Bacteria</taxon>
        <taxon>Pseudomonadati</taxon>
        <taxon>Pseudomonadota</taxon>
        <taxon>Alphaproteobacteria</taxon>
        <taxon>Acetobacterales</taxon>
        <taxon>Acidocellaceae</taxon>
        <taxon>Acidocella</taxon>
    </lineage>
</organism>
<evidence type="ECO:0000259" key="9">
    <source>
        <dbReference type="Pfam" id="PF10502"/>
    </source>
</evidence>
<keyword evidence="5 7" id="KW-0645">Protease</keyword>
<accession>A0ABQ6A634</accession>
<dbReference type="InterPro" id="IPR036286">
    <property type="entry name" value="LexA/Signal_pep-like_sf"/>
</dbReference>
<dbReference type="SUPFAM" id="SSF51306">
    <property type="entry name" value="LexA/Signal peptidase"/>
    <property type="match status" value="1"/>
</dbReference>